<gene>
    <name evidence="1" type="ORF">Golob_024127</name>
</gene>
<reference evidence="1 2" key="1">
    <citation type="journal article" date="2019" name="Genome Biol. Evol.">
        <title>Insights into the evolution of the New World diploid cottons (Gossypium, subgenus Houzingenia) based on genome sequencing.</title>
        <authorList>
            <person name="Grover C.E."/>
            <person name="Arick M.A. 2nd"/>
            <person name="Thrash A."/>
            <person name="Conover J.L."/>
            <person name="Sanders W.S."/>
            <person name="Peterson D.G."/>
            <person name="Frelichowski J.E."/>
            <person name="Scheffler J.A."/>
            <person name="Scheffler B.E."/>
            <person name="Wendel J.F."/>
        </authorList>
    </citation>
    <scope>NUCLEOTIDE SEQUENCE [LARGE SCALE GENOMIC DNA]</scope>
    <source>
        <strain evidence="1">157</strain>
        <tissue evidence="1">Leaf</tissue>
    </source>
</reference>
<comment type="caution">
    <text evidence="1">The sequence shown here is derived from an EMBL/GenBank/DDBJ whole genome shotgun (WGS) entry which is preliminary data.</text>
</comment>
<proteinExistence type="predicted"/>
<sequence length="23" mass="2766">MFPKVLGHIDEAVSDLFDWFDKR</sequence>
<keyword evidence="2" id="KW-1185">Reference proteome</keyword>
<feature type="non-terminal residue" evidence="1">
    <location>
        <position position="23"/>
    </location>
</feature>
<dbReference type="Proteomes" id="UP000593572">
    <property type="component" value="Unassembled WGS sequence"/>
</dbReference>
<accession>A0A7J8NEF2</accession>
<name>A0A7J8NEF2_9ROSI</name>
<protein>
    <submittedName>
        <fullName evidence="1">Uncharacterized protein</fullName>
    </submittedName>
</protein>
<dbReference type="AlphaFoldDB" id="A0A7J8NEF2"/>
<evidence type="ECO:0000313" key="2">
    <source>
        <dbReference type="Proteomes" id="UP000593572"/>
    </source>
</evidence>
<organism evidence="1 2">
    <name type="scientific">Gossypium lobatum</name>
    <dbReference type="NCBI Taxonomy" id="34289"/>
    <lineage>
        <taxon>Eukaryota</taxon>
        <taxon>Viridiplantae</taxon>
        <taxon>Streptophyta</taxon>
        <taxon>Embryophyta</taxon>
        <taxon>Tracheophyta</taxon>
        <taxon>Spermatophyta</taxon>
        <taxon>Magnoliopsida</taxon>
        <taxon>eudicotyledons</taxon>
        <taxon>Gunneridae</taxon>
        <taxon>Pentapetalae</taxon>
        <taxon>rosids</taxon>
        <taxon>malvids</taxon>
        <taxon>Malvales</taxon>
        <taxon>Malvaceae</taxon>
        <taxon>Malvoideae</taxon>
        <taxon>Gossypium</taxon>
    </lineage>
</organism>
<dbReference type="EMBL" id="JABEZX010139961">
    <property type="protein sequence ID" value="MBA0575276.1"/>
    <property type="molecule type" value="Genomic_DNA"/>
</dbReference>
<evidence type="ECO:0000313" key="1">
    <source>
        <dbReference type="EMBL" id="MBA0575276.1"/>
    </source>
</evidence>